<evidence type="ECO:0000256" key="4">
    <source>
        <dbReference type="ARBA" id="ARBA00022833"/>
    </source>
</evidence>
<comment type="subcellular location">
    <subcellularLocation>
        <location evidence="1">Nucleus</location>
    </subcellularLocation>
</comment>
<keyword evidence="2" id="KW-0479">Metal-binding</keyword>
<dbReference type="PANTHER" id="PTHR46481">
    <property type="entry name" value="ZINC FINGER BED DOMAIN-CONTAINING PROTEIN 4"/>
    <property type="match status" value="1"/>
</dbReference>
<dbReference type="InterPro" id="IPR052035">
    <property type="entry name" value="ZnF_BED_domain_contain"/>
</dbReference>
<comment type="caution">
    <text evidence="6">The sequence shown here is derived from an EMBL/GenBank/DDBJ whole genome shotgun (WGS) entry which is preliminary data.</text>
</comment>
<keyword evidence="4" id="KW-0862">Zinc</keyword>
<keyword evidence="3" id="KW-0863">Zinc-finger</keyword>
<evidence type="ECO:0000256" key="3">
    <source>
        <dbReference type="ARBA" id="ARBA00022771"/>
    </source>
</evidence>
<gene>
    <name evidence="6" type="ORF">P4O66_023133</name>
</gene>
<dbReference type="AlphaFoldDB" id="A0AAD8YQ31"/>
<dbReference type="GO" id="GO:0005634">
    <property type="term" value="C:nucleus"/>
    <property type="evidence" value="ECO:0007669"/>
    <property type="project" value="UniProtKB-SubCell"/>
</dbReference>
<dbReference type="SUPFAM" id="SSF53098">
    <property type="entry name" value="Ribonuclease H-like"/>
    <property type="match status" value="1"/>
</dbReference>
<evidence type="ECO:0008006" key="8">
    <source>
        <dbReference type="Google" id="ProtNLM"/>
    </source>
</evidence>
<evidence type="ECO:0000256" key="5">
    <source>
        <dbReference type="ARBA" id="ARBA00023242"/>
    </source>
</evidence>
<dbReference type="PANTHER" id="PTHR46481:SF10">
    <property type="entry name" value="ZINC FINGER BED DOMAIN-CONTAINING PROTEIN 39"/>
    <property type="match status" value="1"/>
</dbReference>
<dbReference type="InterPro" id="IPR012337">
    <property type="entry name" value="RNaseH-like_sf"/>
</dbReference>
<proteinExistence type="predicted"/>
<evidence type="ECO:0000256" key="2">
    <source>
        <dbReference type="ARBA" id="ARBA00022723"/>
    </source>
</evidence>
<dbReference type="Proteomes" id="UP001239994">
    <property type="component" value="Unassembled WGS sequence"/>
</dbReference>
<keyword evidence="5" id="KW-0539">Nucleus</keyword>
<dbReference type="GO" id="GO:0008270">
    <property type="term" value="F:zinc ion binding"/>
    <property type="evidence" value="ECO:0007669"/>
    <property type="project" value="UniProtKB-KW"/>
</dbReference>
<evidence type="ECO:0000313" key="6">
    <source>
        <dbReference type="EMBL" id="KAK1783896.1"/>
    </source>
</evidence>
<keyword evidence="7" id="KW-1185">Reference proteome</keyword>
<sequence>MAHLMIACGKQLKLHHAFCIAHTLNIVVKKALELTPVLSAIPTKARKLVGYFRSSTTVKEKLDLVQEHMGKPKKKLIQEVETRWYSSFQMLERLVELREPLLSILSPFHKATLVLSEEKKVSGSKVVLLLKMVEKMLQEEAAKVTVASELGETSSGSLGKNSTQHEHYIAGNAARPKIQITWFL</sequence>
<name>A0AAD8YQ31_9TELE</name>
<organism evidence="6 7">
    <name type="scientific">Electrophorus voltai</name>
    <dbReference type="NCBI Taxonomy" id="2609070"/>
    <lineage>
        <taxon>Eukaryota</taxon>
        <taxon>Metazoa</taxon>
        <taxon>Chordata</taxon>
        <taxon>Craniata</taxon>
        <taxon>Vertebrata</taxon>
        <taxon>Euteleostomi</taxon>
        <taxon>Actinopterygii</taxon>
        <taxon>Neopterygii</taxon>
        <taxon>Teleostei</taxon>
        <taxon>Ostariophysi</taxon>
        <taxon>Gymnotiformes</taxon>
        <taxon>Gymnotoidei</taxon>
        <taxon>Gymnotidae</taxon>
        <taxon>Electrophorus</taxon>
    </lineage>
</organism>
<dbReference type="EMBL" id="JAROKS010000991">
    <property type="protein sequence ID" value="KAK1783896.1"/>
    <property type="molecule type" value="Genomic_DNA"/>
</dbReference>
<accession>A0AAD8YQ31</accession>
<reference evidence="6" key="1">
    <citation type="submission" date="2023-03" db="EMBL/GenBank/DDBJ databases">
        <title>Electrophorus voltai genome.</title>
        <authorList>
            <person name="Bian C."/>
        </authorList>
    </citation>
    <scope>NUCLEOTIDE SEQUENCE</scope>
    <source>
        <strain evidence="6">CB-2022</strain>
        <tissue evidence="6">Muscle</tissue>
    </source>
</reference>
<protein>
    <recommendedName>
        <fullName evidence="8">HAT C-terminal dimerisation domain-containing protein</fullName>
    </recommendedName>
</protein>
<evidence type="ECO:0000313" key="7">
    <source>
        <dbReference type="Proteomes" id="UP001239994"/>
    </source>
</evidence>
<evidence type="ECO:0000256" key="1">
    <source>
        <dbReference type="ARBA" id="ARBA00004123"/>
    </source>
</evidence>